<feature type="compositionally biased region" description="Polar residues" evidence="2">
    <location>
        <begin position="133"/>
        <end position="143"/>
    </location>
</feature>
<organism evidence="4 5">
    <name type="scientific">Bodo saltans</name>
    <name type="common">Flagellated protozoan</name>
    <dbReference type="NCBI Taxonomy" id="75058"/>
    <lineage>
        <taxon>Eukaryota</taxon>
        <taxon>Discoba</taxon>
        <taxon>Euglenozoa</taxon>
        <taxon>Kinetoplastea</taxon>
        <taxon>Metakinetoplastina</taxon>
        <taxon>Eubodonida</taxon>
        <taxon>Bodonidae</taxon>
        <taxon>Bodo</taxon>
    </lineage>
</organism>
<accession>A0A0S4IXR5</accession>
<proteinExistence type="predicted"/>
<feature type="non-terminal residue" evidence="4">
    <location>
        <position position="1"/>
    </location>
</feature>
<keyword evidence="1" id="KW-0175">Coiled coil</keyword>
<feature type="region of interest" description="Disordered" evidence="2">
    <location>
        <begin position="133"/>
        <end position="167"/>
    </location>
</feature>
<dbReference type="VEuPathDB" id="TriTrypDB:BSAL_79655"/>
<reference evidence="5" key="1">
    <citation type="submission" date="2015-09" db="EMBL/GenBank/DDBJ databases">
        <authorList>
            <consortium name="Pathogen Informatics"/>
        </authorList>
    </citation>
    <scope>NUCLEOTIDE SEQUENCE [LARGE SCALE GENOMIC DNA]</scope>
    <source>
        <strain evidence="5">Lake Konstanz</strain>
    </source>
</reference>
<evidence type="ECO:0000313" key="4">
    <source>
        <dbReference type="EMBL" id="CUG45401.1"/>
    </source>
</evidence>
<evidence type="ECO:0000256" key="3">
    <source>
        <dbReference type="SAM" id="Phobius"/>
    </source>
</evidence>
<feature type="transmembrane region" description="Helical" evidence="3">
    <location>
        <begin position="388"/>
        <end position="407"/>
    </location>
</feature>
<feature type="non-terminal residue" evidence="4">
    <location>
        <position position="436"/>
    </location>
</feature>
<protein>
    <submittedName>
        <fullName evidence="4">Transmembrane protein, putative</fullName>
    </submittedName>
</protein>
<gene>
    <name evidence="4" type="ORF">BSAL_79655</name>
</gene>
<keyword evidence="3" id="KW-1133">Transmembrane helix</keyword>
<name>A0A0S4IXR5_BODSA</name>
<evidence type="ECO:0000256" key="2">
    <source>
        <dbReference type="SAM" id="MobiDB-lite"/>
    </source>
</evidence>
<keyword evidence="5" id="KW-1185">Reference proteome</keyword>
<keyword evidence="3 4" id="KW-0812">Transmembrane</keyword>
<dbReference type="EMBL" id="CYKH01000819">
    <property type="protein sequence ID" value="CUG45401.1"/>
    <property type="molecule type" value="Genomic_DNA"/>
</dbReference>
<feature type="transmembrane region" description="Helical" evidence="3">
    <location>
        <begin position="363"/>
        <end position="382"/>
    </location>
</feature>
<feature type="compositionally biased region" description="Polar residues" evidence="2">
    <location>
        <begin position="156"/>
        <end position="167"/>
    </location>
</feature>
<keyword evidence="3" id="KW-0472">Membrane</keyword>
<dbReference type="Proteomes" id="UP000051952">
    <property type="component" value="Unassembled WGS sequence"/>
</dbReference>
<feature type="coiled-coil region" evidence="1">
    <location>
        <begin position="251"/>
        <end position="278"/>
    </location>
</feature>
<dbReference type="AlphaFoldDB" id="A0A0S4IXR5"/>
<evidence type="ECO:0000256" key="1">
    <source>
        <dbReference type="SAM" id="Coils"/>
    </source>
</evidence>
<evidence type="ECO:0000313" key="5">
    <source>
        <dbReference type="Proteomes" id="UP000051952"/>
    </source>
</evidence>
<sequence length="436" mass="49306">SNLSEPILRETAGALPIDKEHPLEQHSSTLFSEEGVLVDDNVDSEVLQHFYRYYREAVCEHSRRQIGNVNHPLVRQRFQRLFEVYTEMFHKSQFGRERLMSNVFLDIQEDELQVDVSQNFYSSFAVTSRSLNTENTRMSTTASRLHHRRHAASSAGRHNSGAQGSNSVFSVHSGHGSDAMPYSSMQLGRSAANRFSSVPPSTRRSAMHELTESFVRDRDAGAAGSPMSMAGGARIRNSMGEEMMPIAAPVSDKEIKILEALEDELQLAKEELFEVTEMVPILLVPTMVDARFTPQAWMLFLEGAYCVLYFLICVYESSTVPGYGGWLVYNSVYFRYVNSCSSVGLVVNALLRRVYLDEPILAYDPFIVTALALMGPAIFSHIIPGIVLYAWIHALVLIVWLPCCWIMRQLEKRFFYTLDPISILFRVCFRLGTTIV</sequence>